<dbReference type="InterPro" id="IPR000504">
    <property type="entry name" value="RRM_dom"/>
</dbReference>
<keyword evidence="2 4" id="KW-0694">RNA-binding</keyword>
<dbReference type="GO" id="GO:0003723">
    <property type="term" value="F:RNA binding"/>
    <property type="evidence" value="ECO:0007669"/>
    <property type="project" value="UniProtKB-UniRule"/>
</dbReference>
<dbReference type="Proteomes" id="UP000279236">
    <property type="component" value="Unassembled WGS sequence"/>
</dbReference>
<dbReference type="PROSITE" id="PS50102">
    <property type="entry name" value="RRM"/>
    <property type="match status" value="1"/>
</dbReference>
<evidence type="ECO:0000259" key="6">
    <source>
        <dbReference type="PROSITE" id="PS50102"/>
    </source>
</evidence>
<dbReference type="Pfam" id="PF00076">
    <property type="entry name" value="RRM_1"/>
    <property type="match status" value="1"/>
</dbReference>
<dbReference type="OrthoDB" id="21467at2759"/>
<dbReference type="AlphaFoldDB" id="A0A427Y5C1"/>
<feature type="compositionally biased region" description="Basic residues" evidence="5">
    <location>
        <begin position="207"/>
        <end position="217"/>
    </location>
</feature>
<feature type="region of interest" description="Disordered" evidence="5">
    <location>
        <begin position="409"/>
        <end position="433"/>
    </location>
</feature>
<feature type="compositionally biased region" description="Low complexity" evidence="5">
    <location>
        <begin position="83"/>
        <end position="97"/>
    </location>
</feature>
<feature type="compositionally biased region" description="Acidic residues" evidence="5">
    <location>
        <begin position="222"/>
        <end position="236"/>
    </location>
</feature>
<gene>
    <name evidence="7" type="ORF">EHS24_004500</name>
</gene>
<feature type="domain" description="RRM" evidence="6">
    <location>
        <begin position="305"/>
        <end position="383"/>
    </location>
</feature>
<comment type="caution">
    <text evidence="7">The sequence shown here is derived from an EMBL/GenBank/DDBJ whole genome shotgun (WGS) entry which is preliminary data.</text>
</comment>
<accession>A0A427Y5C1</accession>
<evidence type="ECO:0000256" key="3">
    <source>
        <dbReference type="ARBA" id="ARBA00023242"/>
    </source>
</evidence>
<name>A0A427Y5C1_9TREE</name>
<organism evidence="7 8">
    <name type="scientific">Apiotrichum porosum</name>
    <dbReference type="NCBI Taxonomy" id="105984"/>
    <lineage>
        <taxon>Eukaryota</taxon>
        <taxon>Fungi</taxon>
        <taxon>Dikarya</taxon>
        <taxon>Basidiomycota</taxon>
        <taxon>Agaricomycotina</taxon>
        <taxon>Tremellomycetes</taxon>
        <taxon>Trichosporonales</taxon>
        <taxon>Trichosporonaceae</taxon>
        <taxon>Apiotrichum</taxon>
    </lineage>
</organism>
<evidence type="ECO:0000256" key="5">
    <source>
        <dbReference type="SAM" id="MobiDB-lite"/>
    </source>
</evidence>
<dbReference type="GO" id="GO:0005730">
    <property type="term" value="C:nucleolus"/>
    <property type="evidence" value="ECO:0007669"/>
    <property type="project" value="UniProtKB-SubCell"/>
</dbReference>
<dbReference type="RefSeq" id="XP_028479047.1">
    <property type="nucleotide sequence ID" value="XM_028620075.1"/>
</dbReference>
<evidence type="ECO:0000256" key="1">
    <source>
        <dbReference type="ARBA" id="ARBA00004604"/>
    </source>
</evidence>
<protein>
    <recommendedName>
        <fullName evidence="6">RRM domain-containing protein</fullName>
    </recommendedName>
</protein>
<feature type="compositionally biased region" description="Basic and acidic residues" evidence="5">
    <location>
        <begin position="409"/>
        <end position="421"/>
    </location>
</feature>
<proteinExistence type="predicted"/>
<evidence type="ECO:0000256" key="2">
    <source>
        <dbReference type="ARBA" id="ARBA00022884"/>
    </source>
</evidence>
<dbReference type="Gene3D" id="3.30.70.330">
    <property type="match status" value="1"/>
</dbReference>
<feature type="compositionally biased region" description="Low complexity" evidence="5">
    <location>
        <begin position="1"/>
        <end position="42"/>
    </location>
</feature>
<dbReference type="SUPFAM" id="SSF54928">
    <property type="entry name" value="RNA-binding domain, RBD"/>
    <property type="match status" value="1"/>
</dbReference>
<comment type="subcellular location">
    <subcellularLocation>
        <location evidence="1">Nucleus</location>
        <location evidence="1">Nucleolus</location>
    </subcellularLocation>
</comment>
<dbReference type="PANTHER" id="PTHR46754">
    <property type="entry name" value="MKI67 FHA DOMAIN-INTERACTING NUCLEOLAR PHOSPHOPROTEIN"/>
    <property type="match status" value="1"/>
</dbReference>
<sequence length="450" mass="47302">MPPKRAAPASSATTAPKKAKAAAASKASPKAAAKGKAAPKSTLETVGETLKSAGKKVAEVVDNAGDLLMDDVSPAAEKKGKKAAAAPAAAASPAATRGTKRKAAAAKEENLGKKIAKAVDTAGSLLIDDIASAAASDAEAAAPVKKGKKAAAAAAPKGRKTADDFMDKAEKAVANVADKVGSALNNVVREFGEASGLIQKKEDAPKAKKTATKTKGKKAVEAEVEAQPEAAEEEGSEASFIGAFESDDEMGGADSSDDESDDEDAAVAEAGRTSVQVAKLPKSKDDKEVAARLKKASKKKGVAVGTVFLGRIPHGFYEDAMKEYFGQFGDVTRLRLARNPKTGASRHYGYIEFSSLPVAEIVAETMNNYLLMGHLLRCEIVPAESVHPELWVGANKKFRKVPRARLEKVRNDKPRTQEQQERANANVLKRQEERRSKIKAAGIDYTFEGH</sequence>
<evidence type="ECO:0000256" key="4">
    <source>
        <dbReference type="PROSITE-ProRule" id="PRU00176"/>
    </source>
</evidence>
<evidence type="ECO:0000313" key="7">
    <source>
        <dbReference type="EMBL" id="RSH86262.1"/>
    </source>
</evidence>
<evidence type="ECO:0000313" key="8">
    <source>
        <dbReference type="Proteomes" id="UP000279236"/>
    </source>
</evidence>
<dbReference type="STRING" id="105984.A0A427Y5C1"/>
<dbReference type="InterPro" id="IPR035979">
    <property type="entry name" value="RBD_domain_sf"/>
</dbReference>
<keyword evidence="3" id="KW-0539">Nucleus</keyword>
<feature type="region of interest" description="Disordered" evidence="5">
    <location>
        <begin position="72"/>
        <end position="109"/>
    </location>
</feature>
<dbReference type="CDD" id="cd12307">
    <property type="entry name" value="RRM_NIFK_like"/>
    <property type="match status" value="1"/>
</dbReference>
<feature type="compositionally biased region" description="Acidic residues" evidence="5">
    <location>
        <begin position="245"/>
        <end position="266"/>
    </location>
</feature>
<dbReference type="GeneID" id="39589043"/>
<feature type="region of interest" description="Disordered" evidence="5">
    <location>
        <begin position="192"/>
        <end position="283"/>
    </location>
</feature>
<dbReference type="InterPro" id="IPR012677">
    <property type="entry name" value="Nucleotide-bd_a/b_plait_sf"/>
</dbReference>
<dbReference type="SMART" id="SM00360">
    <property type="entry name" value="RRM"/>
    <property type="match status" value="1"/>
</dbReference>
<keyword evidence="8" id="KW-1185">Reference proteome</keyword>
<feature type="region of interest" description="Disordered" evidence="5">
    <location>
        <begin position="1"/>
        <end position="43"/>
    </location>
</feature>
<dbReference type="EMBL" id="RSCE01000002">
    <property type="protein sequence ID" value="RSH86262.1"/>
    <property type="molecule type" value="Genomic_DNA"/>
</dbReference>
<reference evidence="7 8" key="1">
    <citation type="submission" date="2018-11" db="EMBL/GenBank/DDBJ databases">
        <title>Genome sequence of Apiotrichum porosum DSM 27194.</title>
        <authorList>
            <person name="Aliyu H."/>
            <person name="Gorte O."/>
            <person name="Ochsenreither K."/>
        </authorList>
    </citation>
    <scope>NUCLEOTIDE SEQUENCE [LARGE SCALE GENOMIC DNA]</scope>
    <source>
        <strain evidence="7 8">DSM 27194</strain>
    </source>
</reference>